<dbReference type="AlphaFoldDB" id="A0A5C7A5F5"/>
<proteinExistence type="predicted"/>
<keyword evidence="3" id="KW-1185">Reference proteome</keyword>
<keyword evidence="1" id="KW-0732">Signal</keyword>
<feature type="chain" id="PRO_5023070865" description="META domain-containing protein" evidence="1">
    <location>
        <begin position="22"/>
        <end position="363"/>
    </location>
</feature>
<dbReference type="PROSITE" id="PS51257">
    <property type="entry name" value="PROKAR_LIPOPROTEIN"/>
    <property type="match status" value="1"/>
</dbReference>
<comment type="caution">
    <text evidence="2">The sequence shown here is derived from an EMBL/GenBank/DDBJ whole genome shotgun (WGS) entry which is preliminary data.</text>
</comment>
<feature type="signal peptide" evidence="1">
    <location>
        <begin position="1"/>
        <end position="21"/>
    </location>
</feature>
<dbReference type="Gene3D" id="2.40.128.270">
    <property type="match status" value="1"/>
</dbReference>
<protein>
    <recommendedName>
        <fullName evidence="4">META domain-containing protein</fullName>
    </recommendedName>
</protein>
<evidence type="ECO:0008006" key="4">
    <source>
        <dbReference type="Google" id="ProtNLM"/>
    </source>
</evidence>
<sequence>MTSYRLTIPFLIMSLLPSVVLLGCQTTEGNQIKPLTVESSALVNDKEMEALIERIYSEPNEHIRSWKLPELPVSTLNRYDWQLIEWLDKTGRIINLDAERPVLMDVRPSNLIFDYDCQRYRVDHSDYNDYKYSPYLVSTLTPPSCLTTPVPSSSHSLSSEQKQQRYKIVENLTALFPRYGRGSFSFQLISQKPSTYQLVLKAQDDTLTFKGSVKTIKPTSGLPITKEFLESHKWRLVSAINSNQQPITELNYRGIPIYSGFYTSNERSNAGFSANCNGVGGPYILTPDHILLIGSGAQSMMGCGPKREAAEDKIREVEQLSRGQLSLKQYPDSDESVAKIPYYLLTQKLDSGDTLIWKNEKKE</sequence>
<dbReference type="InterPro" id="IPR038670">
    <property type="entry name" value="HslJ-like_sf"/>
</dbReference>
<evidence type="ECO:0000313" key="2">
    <source>
        <dbReference type="EMBL" id="TXD98408.1"/>
    </source>
</evidence>
<evidence type="ECO:0000313" key="3">
    <source>
        <dbReference type="Proteomes" id="UP000321903"/>
    </source>
</evidence>
<dbReference type="EMBL" id="VORZ01000001">
    <property type="protein sequence ID" value="TXD98408.1"/>
    <property type="molecule type" value="Genomic_DNA"/>
</dbReference>
<name>A0A5C7A5F5_9GAMM</name>
<reference evidence="2 3" key="1">
    <citation type="submission" date="2019-08" db="EMBL/GenBank/DDBJ databases">
        <title>Genome sequence of Psychrobacter frigidicola ACAM304 (type strain).</title>
        <authorList>
            <person name="Bowman J.P."/>
        </authorList>
    </citation>
    <scope>NUCLEOTIDE SEQUENCE [LARGE SCALE GENOMIC DNA]</scope>
    <source>
        <strain evidence="2 3">ACAM 304</strain>
    </source>
</reference>
<gene>
    <name evidence="2" type="ORF">ES754_05685</name>
</gene>
<accession>A0A5C7A5F5</accession>
<evidence type="ECO:0000256" key="1">
    <source>
        <dbReference type="SAM" id="SignalP"/>
    </source>
</evidence>
<dbReference type="RefSeq" id="WP_147222841.1">
    <property type="nucleotide sequence ID" value="NZ_CAJGYY010000001.1"/>
</dbReference>
<organism evidence="2 3">
    <name type="scientific">Psychrobacter frigidicola</name>
    <dbReference type="NCBI Taxonomy" id="45611"/>
    <lineage>
        <taxon>Bacteria</taxon>
        <taxon>Pseudomonadati</taxon>
        <taxon>Pseudomonadota</taxon>
        <taxon>Gammaproteobacteria</taxon>
        <taxon>Moraxellales</taxon>
        <taxon>Moraxellaceae</taxon>
        <taxon>Psychrobacter</taxon>
    </lineage>
</organism>
<dbReference type="Proteomes" id="UP000321903">
    <property type="component" value="Unassembled WGS sequence"/>
</dbReference>
<dbReference type="OrthoDB" id="6658949at2"/>